<accession>F2DS71</accession>
<dbReference type="InterPro" id="IPR014182">
    <property type="entry name" value="ADH_Zn_typ-1"/>
</dbReference>
<feature type="domain" description="Enoyl reductase (ER)" evidence="3">
    <location>
        <begin position="10"/>
        <end position="333"/>
    </location>
</feature>
<dbReference type="GO" id="GO:0016491">
    <property type="term" value="F:oxidoreductase activity"/>
    <property type="evidence" value="ECO:0007669"/>
    <property type="project" value="InterPro"/>
</dbReference>
<dbReference type="PANTHER" id="PTHR43482:SF1">
    <property type="entry name" value="PROTEIN AST1-RELATED"/>
    <property type="match status" value="1"/>
</dbReference>
<dbReference type="CDD" id="cd08252">
    <property type="entry name" value="AL_MDR"/>
    <property type="match status" value="1"/>
</dbReference>
<proteinExistence type="evidence at transcript level"/>
<evidence type="ECO:0000256" key="2">
    <source>
        <dbReference type="ARBA" id="ARBA00011738"/>
    </source>
</evidence>
<evidence type="ECO:0000256" key="1">
    <source>
        <dbReference type="ARBA" id="ARBA00010371"/>
    </source>
</evidence>
<protein>
    <submittedName>
        <fullName evidence="4">Predicted protein</fullName>
    </submittedName>
</protein>
<dbReference type="Gene3D" id="3.40.50.720">
    <property type="entry name" value="NAD(P)-binding Rossmann-like Domain"/>
    <property type="match status" value="1"/>
</dbReference>
<dbReference type="Gene3D" id="3.90.180.10">
    <property type="entry name" value="Medium-chain alcohol dehydrogenases, catalytic domain"/>
    <property type="match status" value="1"/>
</dbReference>
<dbReference type="SUPFAM" id="SSF51735">
    <property type="entry name" value="NAD(P)-binding Rossmann-fold domains"/>
    <property type="match status" value="1"/>
</dbReference>
<dbReference type="InterPro" id="IPR036291">
    <property type="entry name" value="NAD(P)-bd_dom_sf"/>
</dbReference>
<dbReference type="PROSITE" id="PS01162">
    <property type="entry name" value="QOR_ZETA_CRYSTAL"/>
    <property type="match status" value="1"/>
</dbReference>
<comment type="subunit">
    <text evidence="2">Homodimer.</text>
</comment>
<dbReference type="SMART" id="SM00829">
    <property type="entry name" value="PKS_ER"/>
    <property type="match status" value="1"/>
</dbReference>
<name>F2DS71_HORVV</name>
<sequence>MKAVIQRTFGSVDVLSIAEVPKPILKPRDVLIKLKSIATNPTDIKSRENIVNGPALTDYKILGWDGVGIVEAVGSNASFYKAGDHVWFAGSRFRQGCNAEYCAVDERIVGKKPTSLTWEEAASFPLTGITAWEVFFDSMKIGKSDEGKTILITAGAGGVGSIAIQIAKKILKLKVIATASNPKSIELSKRFGADFTIDHTKNLEEQLNALGFKTVDFILETNNLERNLETFGKIIAPWGRIATIVNGAKIDPSHLLALFSKSVTLSFEMMFTRSAFEVDMERQKEILDQLAKLADEKVLEHRAFTVFPSVSLENIREAHRMQESGKTHGKIVLTADFI</sequence>
<organism evidence="4">
    <name type="scientific">Hordeum vulgare subsp. vulgare</name>
    <name type="common">Domesticated barley</name>
    <dbReference type="NCBI Taxonomy" id="112509"/>
    <lineage>
        <taxon>Eukaryota</taxon>
        <taxon>Viridiplantae</taxon>
        <taxon>Streptophyta</taxon>
        <taxon>Embryophyta</taxon>
        <taxon>Tracheophyta</taxon>
        <taxon>Spermatophyta</taxon>
        <taxon>Magnoliopsida</taxon>
        <taxon>Liliopsida</taxon>
        <taxon>Poales</taxon>
        <taxon>Poaceae</taxon>
        <taxon>BOP clade</taxon>
        <taxon>Pooideae</taxon>
        <taxon>Triticodae</taxon>
        <taxon>Triticeae</taxon>
        <taxon>Hordeinae</taxon>
        <taxon>Hordeum</taxon>
    </lineage>
</organism>
<dbReference type="EMBL" id="AK366739">
    <property type="protein sequence ID" value="BAJ97942.1"/>
    <property type="molecule type" value="mRNA"/>
</dbReference>
<reference evidence="4" key="1">
    <citation type="journal article" date="2011" name="Plant Physiol.">
        <title>Comprehensive sequence analysis of 24,783 barley full-length cDNAs derived from 12 clone libraries.</title>
        <authorList>
            <person name="Matsumoto T."/>
            <person name="Tanaka T."/>
            <person name="Sakai H."/>
            <person name="Amano N."/>
            <person name="Kanamori H."/>
            <person name="Kurita K."/>
            <person name="Kikuta A."/>
            <person name="Kamiya K."/>
            <person name="Yamamoto M."/>
            <person name="Ikawa H."/>
            <person name="Fujii N."/>
            <person name="Hori K."/>
            <person name="Itoh T."/>
            <person name="Sato K."/>
        </authorList>
    </citation>
    <scope>NUCLEOTIDE SEQUENCE</scope>
    <source>
        <tissue evidence="4">Shoot and root</tissue>
    </source>
</reference>
<dbReference type="NCBIfam" id="TIGR02817">
    <property type="entry name" value="adh_fam_1"/>
    <property type="match status" value="1"/>
</dbReference>
<dbReference type="Pfam" id="PF00107">
    <property type="entry name" value="ADH_zinc_N"/>
    <property type="match status" value="1"/>
</dbReference>
<dbReference type="Pfam" id="PF08240">
    <property type="entry name" value="ADH_N"/>
    <property type="match status" value="1"/>
</dbReference>
<dbReference type="SUPFAM" id="SSF50129">
    <property type="entry name" value="GroES-like"/>
    <property type="match status" value="1"/>
</dbReference>
<evidence type="ECO:0000259" key="3">
    <source>
        <dbReference type="SMART" id="SM00829"/>
    </source>
</evidence>
<evidence type="ECO:0000313" key="4">
    <source>
        <dbReference type="EMBL" id="BAJ97942.1"/>
    </source>
</evidence>
<dbReference type="InterPro" id="IPR052585">
    <property type="entry name" value="Lipid_raft_assoc_Zn_ADH"/>
</dbReference>
<dbReference type="InterPro" id="IPR020843">
    <property type="entry name" value="ER"/>
</dbReference>
<dbReference type="GO" id="GO:0008270">
    <property type="term" value="F:zinc ion binding"/>
    <property type="evidence" value="ECO:0007669"/>
    <property type="project" value="InterPro"/>
</dbReference>
<comment type="similarity">
    <text evidence="1">Belongs to the zinc-containing alcohol dehydrogenase family. Quinone oxidoreductase subfamily.</text>
</comment>
<dbReference type="PANTHER" id="PTHR43482">
    <property type="entry name" value="PROTEIN AST1-RELATED"/>
    <property type="match status" value="1"/>
</dbReference>
<dbReference type="InterPro" id="IPR013149">
    <property type="entry name" value="ADH-like_C"/>
</dbReference>
<dbReference type="AlphaFoldDB" id="F2DS71"/>
<dbReference type="InterPro" id="IPR011032">
    <property type="entry name" value="GroES-like_sf"/>
</dbReference>
<dbReference type="InterPro" id="IPR013154">
    <property type="entry name" value="ADH-like_N"/>
</dbReference>
<dbReference type="InterPro" id="IPR002364">
    <property type="entry name" value="Quin_OxRdtase/zeta-crystal_CS"/>
</dbReference>